<feature type="compositionally biased region" description="Low complexity" evidence="11">
    <location>
        <begin position="163"/>
        <end position="187"/>
    </location>
</feature>
<organism evidence="15 16">
    <name type="scientific">Malassezia psittaci</name>
    <dbReference type="NCBI Taxonomy" id="1821823"/>
    <lineage>
        <taxon>Eukaryota</taxon>
        <taxon>Fungi</taxon>
        <taxon>Dikarya</taxon>
        <taxon>Basidiomycota</taxon>
        <taxon>Ustilaginomycotina</taxon>
        <taxon>Malasseziomycetes</taxon>
        <taxon>Malasseziales</taxon>
        <taxon>Malasseziaceae</taxon>
        <taxon>Malassezia</taxon>
    </lineage>
</organism>
<dbReference type="InterPro" id="IPR001680">
    <property type="entry name" value="WD40_rpt"/>
</dbReference>
<feature type="domain" description="C2" evidence="13">
    <location>
        <begin position="863"/>
        <end position="1002"/>
    </location>
</feature>
<keyword evidence="6" id="KW-0256">Endoplasmic reticulum</keyword>
<evidence type="ECO:0000256" key="3">
    <source>
        <dbReference type="ARBA" id="ARBA00022553"/>
    </source>
</evidence>
<keyword evidence="10 12" id="KW-0472">Membrane</keyword>
<keyword evidence="5" id="KW-0677">Repeat</keyword>
<evidence type="ECO:0000256" key="12">
    <source>
        <dbReference type="SAM" id="Phobius"/>
    </source>
</evidence>
<dbReference type="InterPro" id="IPR057349">
    <property type="entry name" value="C2_Mug190_3rd"/>
</dbReference>
<evidence type="ECO:0008006" key="17">
    <source>
        <dbReference type="Google" id="ProtNLM"/>
    </source>
</evidence>
<proteinExistence type="predicted"/>
<feature type="region of interest" description="Disordered" evidence="11">
    <location>
        <begin position="836"/>
        <end position="880"/>
    </location>
</feature>
<evidence type="ECO:0000256" key="4">
    <source>
        <dbReference type="ARBA" id="ARBA00022692"/>
    </source>
</evidence>
<feature type="compositionally biased region" description="Polar residues" evidence="11">
    <location>
        <begin position="105"/>
        <end position="129"/>
    </location>
</feature>
<feature type="compositionally biased region" description="Low complexity" evidence="11">
    <location>
        <begin position="208"/>
        <end position="218"/>
    </location>
</feature>
<feature type="region of interest" description="Disordered" evidence="11">
    <location>
        <begin position="514"/>
        <end position="549"/>
    </location>
</feature>
<evidence type="ECO:0000256" key="8">
    <source>
        <dbReference type="ARBA" id="ARBA00023055"/>
    </source>
</evidence>
<dbReference type="PANTHER" id="PTHR47348">
    <property type="entry name" value="MEIOTICALLY UP-REGULATED GENE 190 PROTEIN"/>
    <property type="match status" value="1"/>
</dbReference>
<evidence type="ECO:0000313" key="15">
    <source>
        <dbReference type="EMBL" id="WFD44018.1"/>
    </source>
</evidence>
<dbReference type="GO" id="GO:0008289">
    <property type="term" value="F:lipid binding"/>
    <property type="evidence" value="ECO:0007669"/>
    <property type="project" value="UniProtKB-KW"/>
</dbReference>
<feature type="domain" description="C2" evidence="13">
    <location>
        <begin position="681"/>
        <end position="806"/>
    </location>
</feature>
<comment type="subcellular location">
    <subcellularLocation>
        <location evidence="1">Endoplasmic reticulum membrane</location>
    </subcellularLocation>
</comment>
<dbReference type="Gene3D" id="2.60.40.150">
    <property type="entry name" value="C2 domain"/>
    <property type="match status" value="2"/>
</dbReference>
<dbReference type="CDD" id="cd04041">
    <property type="entry name" value="C2A_fungal"/>
    <property type="match status" value="1"/>
</dbReference>
<feature type="region of interest" description="Disordered" evidence="11">
    <location>
        <begin position="1"/>
        <end position="318"/>
    </location>
</feature>
<dbReference type="InterPro" id="IPR035892">
    <property type="entry name" value="C2_domain_sf"/>
</dbReference>
<accession>A0AAF0FG72</accession>
<dbReference type="InterPro" id="IPR037767">
    <property type="entry name" value="C2A_Mug190-like"/>
</dbReference>
<feature type="compositionally biased region" description="Basic and acidic residues" evidence="11">
    <location>
        <begin position="514"/>
        <end position="525"/>
    </location>
</feature>
<evidence type="ECO:0000256" key="2">
    <source>
        <dbReference type="ARBA" id="ARBA00022448"/>
    </source>
</evidence>
<evidence type="ECO:0000256" key="10">
    <source>
        <dbReference type="ARBA" id="ARBA00023136"/>
    </source>
</evidence>
<feature type="compositionally biased region" description="Basic and acidic residues" evidence="11">
    <location>
        <begin position="21"/>
        <end position="31"/>
    </location>
</feature>
<dbReference type="SUPFAM" id="SSF49562">
    <property type="entry name" value="C2 domain (Calcium/lipid-binding domain, CaLB)"/>
    <property type="match status" value="2"/>
</dbReference>
<evidence type="ECO:0000259" key="14">
    <source>
        <dbReference type="PROSITE" id="PS51847"/>
    </source>
</evidence>
<keyword evidence="4 12" id="KW-0812">Transmembrane</keyword>
<gene>
    <name evidence="15" type="ORF">MPSI1_002683</name>
</gene>
<dbReference type="PANTHER" id="PTHR47348:SF3">
    <property type="entry name" value="MEIOTICALLY UP-REGULATED GENE 190 PROTEIN"/>
    <property type="match status" value="1"/>
</dbReference>
<dbReference type="Pfam" id="PF25331">
    <property type="entry name" value="C2_Mug190_3rd"/>
    <property type="match status" value="1"/>
</dbReference>
<dbReference type="InterPro" id="IPR000008">
    <property type="entry name" value="C2_dom"/>
</dbReference>
<evidence type="ECO:0000256" key="9">
    <source>
        <dbReference type="ARBA" id="ARBA00023121"/>
    </source>
</evidence>
<keyword evidence="3" id="KW-0597">Phosphoprotein</keyword>
<evidence type="ECO:0000256" key="7">
    <source>
        <dbReference type="ARBA" id="ARBA00022989"/>
    </source>
</evidence>
<evidence type="ECO:0000256" key="11">
    <source>
        <dbReference type="SAM" id="MobiDB-lite"/>
    </source>
</evidence>
<dbReference type="GO" id="GO:0006869">
    <property type="term" value="P:lipid transport"/>
    <property type="evidence" value="ECO:0007669"/>
    <property type="project" value="UniProtKB-KW"/>
</dbReference>
<evidence type="ECO:0000256" key="6">
    <source>
        <dbReference type="ARBA" id="ARBA00022824"/>
    </source>
</evidence>
<keyword evidence="8" id="KW-0445">Lipid transport</keyword>
<dbReference type="PROSITE" id="PS51847">
    <property type="entry name" value="SMP"/>
    <property type="match status" value="1"/>
</dbReference>
<dbReference type="Pfam" id="PF25669">
    <property type="entry name" value="SMP_MUG190-like"/>
    <property type="match status" value="1"/>
</dbReference>
<dbReference type="InterPro" id="IPR037765">
    <property type="entry name" value="C2B_Tricalbin"/>
</dbReference>
<feature type="compositionally biased region" description="Polar residues" evidence="11">
    <location>
        <begin position="194"/>
        <end position="207"/>
    </location>
</feature>
<dbReference type="GO" id="GO:0005789">
    <property type="term" value="C:endoplasmic reticulum membrane"/>
    <property type="evidence" value="ECO:0007669"/>
    <property type="project" value="UniProtKB-SubCell"/>
</dbReference>
<name>A0AAF0FG72_9BASI</name>
<dbReference type="Proteomes" id="UP001214628">
    <property type="component" value="Chromosome 3"/>
</dbReference>
<evidence type="ECO:0000256" key="5">
    <source>
        <dbReference type="ARBA" id="ARBA00022737"/>
    </source>
</evidence>
<feature type="transmembrane region" description="Helical" evidence="12">
    <location>
        <begin position="387"/>
        <end position="410"/>
    </location>
</feature>
<feature type="compositionally biased region" description="Basic and acidic residues" evidence="11">
    <location>
        <begin position="293"/>
        <end position="309"/>
    </location>
</feature>
<evidence type="ECO:0000313" key="16">
    <source>
        <dbReference type="Proteomes" id="UP001214628"/>
    </source>
</evidence>
<sequence>MSHYLGEGWSERNPIPTVQSYEREKREREGLDEPSAVSQFMDRWVYSSNDKHDPGVPSETGPSSDDPFSSGYGAHGDMERSKYSQLGQVPDTHGHFLNAHDLESRNYTNQPSANDSLDTASAANSTPSYLHSGRVHHSGTTLDNSGAAPRIIVGGSASNGHMTTAGQAGTPTSGGSQQSSSPQTMTQSDKDSHTGAQSYTSTSSTGLNQNQDQQNGQDKVSSDNQRPGASETGVENQRSKKGPVPGAGGGEEEKNRIKEQAAKSQRKTDNHFVAKGEREVDDPVTGRGVIIHDGGKNFDMDPKRLDSRFEGGYSTERLKPNAVQDERYTSPDPVQPSSVLLQTFPDPPSMEVLTQIKSSFNNVALWVAALLIVVWAMSAFGHGWTAFFFRTTMLSLVGVFIYGALGLAYAKVQKSIEAVRASMHKQRGEKYCPPMPESAEWLNAIVACLWKQLNPEMFVSLLDMVEDIMQSSLPGFIQAVKISDFGLGENPVRMIAMRALADVMTDPEYPRKTWIEHSPGIHDGTEGDGDDPSQVAEGQTGEELHQAKKQDEAGDFLNMEVSFCYSAMSGETTKDRSKNVHMLVEFFLGAFDWVEFPLPVWVQIDHVMGTVRIRAQITSEPPFLRNVTISLMGVPSVSIRAIPMAKFLPNVLDLPLISNFVQSSIAAACNMYVAPKSMTLNMTDMLAGDGVKKDTDALGVLMVSIHYGVDLSSQDVNGKSDPYTVLSFAKFGRPLYATRIIFEDLNPVWEETAFLLVSRDDLRSGESLSLQLWDNDKHSADDIVGRVNVPLTDLIRKPNEMITKTTQLMGFEDADEMQGQLHWSAGFFEKSKLNKKLQKKDDKKAASQAEEESKRQPSPIDSEEEARTLSTPPDPQWPSGILSVVVRHIDGLENREVEKGVKGSNREGSAGQDVEATMAELPSSYAEVILNDNLTFKTRVKQYSNMPFFNAGTEMFVRDWTKSELRVVIRDARVREHDPIMGIVSLPLRTLFKEASQVEQMFSLQDGVGYGKVALSLLFKAVKLEIPRELRGFNTVHVDILSNIELDIPDKEWDRKLQGLKMTIIAGLNEFKMKALKRHPESSEEDPLITIPVYDRYSTMLVFEFGRNPIPGLNKPNAISVLPLCELEDDQTTEVVLPVVHADNAKQLERNYIDAQCKDTHKFDEVGTISMRIRVNPGLSEHFRPYAKGARDRHEFEVYERLVGLPTRAEHNSHADDDGVITRQEKKDIKQLQTEQLHMRHRGAMGYTPVRTAKWAKDGLKDHVKQIGSKILGKEKHTLIPNLISHSVLGSVHKRWPRDDIGDDVESKPGHASVAVPSLPPLNARLGDWMGELREESNFSEEFIDQLTLPGQVSALAYEPGIGLLAVGTSQGTVHLYGAPPVRVTIHIRPALRVKHLLFKSDTYLLVCIDEKDNLSVYDLSRQDPHTATMRGGAKRPPTSTASGRTNLGQLADTPLRVGTHSARNSVLCAELTMSHNMLFLGLADGTVEAYDLERFSSTGYRIPNLWWNEEEAMRRNGDAGAPSRLHVPLIIDMKTHPRDVNLLLLCYEGGAVLYSLQDKQALMAFRLRLLPGAPGAQPDAPLETIWSERLCPATSISWAPNGEQFGMGHEDGCISFWSIKDEDKPLQVRTIDEADIDRPIAPEDLKTRCCVGPREPIFKLAWSAFPGPGWYEAATSAWNSSSQTNEDAQQTQNAETGSEGTVLTVMGGTAVRQNSACLNVFHFPAFSSTSTWSSNTPEARNRARVAQQQALVPRHVSQYRASSTIEDFLLLPRLSPHYNGTYDPYAILILVGPDDSLPAVAAQTTHRGLETYSFPPKPASAASYFRLHLPWPLSLVGRGTLLGAEIHTVPLSVYRRLTSEAAASSQGAIHPDCPMGGFATPNMSGGVTQGHALAIARAGQPRFLLTWHLDGSVRVHDISPHLLLLGKEDPQRGTVLERPFPSALPHLTVNVRDFVLHPSAIGSPALEPLQRFPMRMEIQKVVPAWDAAELLIQMTSGHALHLAYAPAALSSDPASTLAEAAQAMALHHTPSANSAPLPEFTPLEATASTHTAGFKPDARSQDIIVRAGFGANDFMSHQLGDREKRIVSNESSGEIVSLQFAVCRIAEDPMLAPRLIVVRTTGFTTIWTFEQGSLGDWFGFRSASVALDTKGAILATCVLDPSGAAAQCNADDIQRAKIEQDNVESLSSLGGSRFHLLLVVSEHRAVMHDQVTGPRIGVSDLPDKAYGAQVVSRPQGRTLLTVSHSSISALSLPRLDLLHRIQRHVPSSQEVVAAQSSASIESQGDFIELTDGQQLRFWSAFGSQPHGQIPTMCIFTPRPLPYAPGVGAAGYLASLGEWFGSSVASNLAPGAQIDAAVAGTRRAPLPKLPPRVQYAPETLVGQPVAKTAAPAVNAEPDPALSGPARESWLASYQRSFTNFASGSARSQAQRNVQLLHKRDELLTNLGDGLSDLERSAKDFLKQTRNSALKAAAKDKFDKYVG</sequence>
<feature type="compositionally biased region" description="Polar residues" evidence="11">
    <location>
        <begin position="1438"/>
        <end position="1448"/>
    </location>
</feature>
<dbReference type="Gene3D" id="2.130.10.10">
    <property type="entry name" value="YVTN repeat-like/Quinoprotein amine dehydrogenase"/>
    <property type="match status" value="1"/>
</dbReference>
<dbReference type="CDD" id="cd21676">
    <property type="entry name" value="SMP_Mug190"/>
    <property type="match status" value="1"/>
</dbReference>
<keyword evidence="7 12" id="KW-1133">Transmembrane helix</keyword>
<feature type="compositionally biased region" description="Basic and acidic residues" evidence="11">
    <location>
        <begin position="92"/>
        <end position="104"/>
    </location>
</feature>
<dbReference type="InterPro" id="IPR036322">
    <property type="entry name" value="WD40_repeat_dom_sf"/>
</dbReference>
<evidence type="ECO:0000256" key="1">
    <source>
        <dbReference type="ARBA" id="ARBA00004586"/>
    </source>
</evidence>
<dbReference type="PROSITE" id="PS50004">
    <property type="entry name" value="C2"/>
    <property type="match status" value="2"/>
</dbReference>
<dbReference type="InterPro" id="IPR015943">
    <property type="entry name" value="WD40/YVTN_repeat-like_dom_sf"/>
</dbReference>
<reference evidence="15" key="1">
    <citation type="submission" date="2023-02" db="EMBL/GenBank/DDBJ databases">
        <title>Mating type loci evolution in Malassezia.</title>
        <authorList>
            <person name="Coelho M.A."/>
        </authorList>
    </citation>
    <scope>NUCLEOTIDE SEQUENCE</scope>
    <source>
        <strain evidence="15">CBS 14136</strain>
    </source>
</reference>
<dbReference type="InterPro" id="IPR031468">
    <property type="entry name" value="SMP_LBD"/>
</dbReference>
<dbReference type="SUPFAM" id="SSF50978">
    <property type="entry name" value="WD40 repeat-like"/>
    <property type="match status" value="1"/>
</dbReference>
<dbReference type="SMART" id="SM00239">
    <property type="entry name" value="C2"/>
    <property type="match status" value="2"/>
</dbReference>
<feature type="transmembrane region" description="Helical" evidence="12">
    <location>
        <begin position="363"/>
        <end position="380"/>
    </location>
</feature>
<keyword evidence="2" id="KW-0813">Transport</keyword>
<evidence type="ECO:0000259" key="13">
    <source>
        <dbReference type="PROSITE" id="PS50004"/>
    </source>
</evidence>
<feature type="compositionally biased region" description="Basic and acidic residues" evidence="11">
    <location>
        <begin position="251"/>
        <end position="278"/>
    </location>
</feature>
<dbReference type="SMART" id="SM00320">
    <property type="entry name" value="WD40"/>
    <property type="match status" value="4"/>
</dbReference>
<feature type="domain" description="SMP-LTD" evidence="14">
    <location>
        <begin position="435"/>
        <end position="683"/>
    </location>
</feature>
<protein>
    <recommendedName>
        <fullName evidence="17">Ca2-dependent lipid-binding protein CLB1/vesicle protein vp115/Granuphilin A, contains C2 domain</fullName>
    </recommendedName>
</protein>
<dbReference type="EMBL" id="CP118377">
    <property type="protein sequence ID" value="WFD44018.1"/>
    <property type="molecule type" value="Genomic_DNA"/>
</dbReference>
<keyword evidence="9" id="KW-0446">Lipid-binding</keyword>
<feature type="compositionally biased region" description="Basic and acidic residues" evidence="11">
    <location>
        <begin position="839"/>
        <end position="855"/>
    </location>
</feature>
<dbReference type="Pfam" id="PF00168">
    <property type="entry name" value="C2"/>
    <property type="match status" value="2"/>
</dbReference>
<feature type="region of interest" description="Disordered" evidence="11">
    <location>
        <begin position="1426"/>
        <end position="1448"/>
    </location>
</feature>
<keyword evidence="16" id="KW-1185">Reference proteome</keyword>
<dbReference type="CDD" id="cd04052">
    <property type="entry name" value="C2B_Tricalbin-like"/>
    <property type="match status" value="1"/>
</dbReference>
<feature type="region of interest" description="Disordered" evidence="11">
    <location>
        <begin position="1677"/>
        <end position="1699"/>
    </location>
</feature>
<dbReference type="GO" id="GO:0061817">
    <property type="term" value="P:endoplasmic reticulum-plasma membrane tethering"/>
    <property type="evidence" value="ECO:0007669"/>
    <property type="project" value="InterPro"/>
</dbReference>